<dbReference type="PANTHER" id="PTHR46468:SF1">
    <property type="entry name" value="SENTRIN-SPECIFIC PROTEASE 8"/>
    <property type="match status" value="1"/>
</dbReference>
<dbReference type="eggNOG" id="COG5160">
    <property type="taxonomic scope" value="Bacteria"/>
</dbReference>
<evidence type="ECO:0000259" key="5">
    <source>
        <dbReference type="PROSITE" id="PS50600"/>
    </source>
</evidence>
<accession>A0A098PXJ1</accession>
<sequence length="773" mass="85868">MHPLLESLPQRNPTQVHADNSVHRMRVAAPASKIYTNISKILNVIETYGDGESLEKLKISFPGFTRFLSNDGLSRRLGMQLFQQINEDQRDLVIHQIIRRISNRLDPEIREIALSNLELACSGSIVLSRLARGRIVEAKAKAEAAAKAKTKTKTKAKAKYDPQVEAGSKVVISEIMEYLPRYEILDDSASRSKFHHYLGNDGSYGKALLNILPFATTDQKERLDLAIERRKVASARSKGEKKKYEFMTLYRKPSLLLQISNSFSSGTCSITEASSGYLSEALLEKLVDQETGELTRLGEEVISGASEGMQAAIRANFRLRYRQTDLPPNSTPQAFHRPEETWNADTPGVSSYSSMLPPTPSGGWPQNTPGDWNPDSPGISSYSSMFPPTPSGGWPQNTPGDWNPDSPGISSYSSMFPPTPSGGWPQNTPGEWNPDTPAGSSYRSWSAQPEASSSTFDGLDSLDYRPNYGYREFDLNTPQGIEQPGWQCATPAQSTDSTFDGLSSMSRYGREFDLNTPQEEEEPWDDGTQTLTGYSAMSPERVDVDNLPSPQDVADPDLPPATGTSWLLDGHLRAYTDELARRLRGQPNAHLLHFADSQVVTMLSSADPDQQARARRLLVGDDVPPIMFLPINQPNAHWSLLVVDRRNKDAVATYHYDSMAQKQPQQRYLADMAAYHLGLDYEKTLEMPTARQTDGYSCGDHVLTGIEMLAHRVIDGTFDHAGGRDLSGIEPDRGLIRNRLAQAAQAPAESSVRSAPERPIEQKNKKSKWWEKF</sequence>
<comment type="caution">
    <text evidence="6">The sequence shown here is derived from an EMBL/GenBank/DDBJ whole genome shotgun (WGS) entry which is preliminary data.</text>
</comment>
<keyword evidence="3" id="KW-0788">Thiol protease</keyword>
<dbReference type="STRING" id="325777.GW15_0212350"/>
<dbReference type="EMBL" id="JPHD02000085">
    <property type="protein sequence ID" value="KGE51829.1"/>
    <property type="molecule type" value="Genomic_DNA"/>
</dbReference>
<evidence type="ECO:0000256" key="1">
    <source>
        <dbReference type="ARBA" id="ARBA00022670"/>
    </source>
</evidence>
<dbReference type="GO" id="GO:0006508">
    <property type="term" value="P:proteolysis"/>
    <property type="evidence" value="ECO:0007669"/>
    <property type="project" value="UniProtKB-KW"/>
</dbReference>
<dbReference type="GO" id="GO:0008234">
    <property type="term" value="F:cysteine-type peptidase activity"/>
    <property type="evidence" value="ECO:0007669"/>
    <property type="project" value="UniProtKB-KW"/>
</dbReference>
<name>A0A098PXJ1_9XANT</name>
<evidence type="ECO:0000256" key="3">
    <source>
        <dbReference type="ARBA" id="ARBA00022807"/>
    </source>
</evidence>
<feature type="compositionally biased region" description="Polar residues" evidence="4">
    <location>
        <begin position="9"/>
        <end position="18"/>
    </location>
</feature>
<gene>
    <name evidence="6" type="ORF">GW15_0212350</name>
</gene>
<evidence type="ECO:0000256" key="4">
    <source>
        <dbReference type="SAM" id="MobiDB-lite"/>
    </source>
</evidence>
<keyword evidence="1" id="KW-0645">Protease</keyword>
<dbReference type="GO" id="GO:0019784">
    <property type="term" value="F:deNEDDylase activity"/>
    <property type="evidence" value="ECO:0007669"/>
    <property type="project" value="InterPro"/>
</dbReference>
<feature type="domain" description="Ubiquitin-like protease family profile" evidence="5">
    <location>
        <begin position="537"/>
        <end position="709"/>
    </location>
</feature>
<feature type="region of interest" description="Disordered" evidence="4">
    <location>
        <begin position="325"/>
        <end position="460"/>
    </location>
</feature>
<feature type="compositionally biased region" description="Basic and acidic residues" evidence="4">
    <location>
        <begin position="755"/>
        <end position="773"/>
    </location>
</feature>
<dbReference type="InterPro" id="IPR003653">
    <property type="entry name" value="Peptidase_C48_C"/>
</dbReference>
<dbReference type="AlphaFoldDB" id="A0A098PXJ1"/>
<dbReference type="Pfam" id="PF02902">
    <property type="entry name" value="Peptidase_C48"/>
    <property type="match status" value="1"/>
</dbReference>
<dbReference type="PANTHER" id="PTHR46468">
    <property type="entry name" value="SENTRIN-SPECIFIC PROTEASE 8"/>
    <property type="match status" value="1"/>
</dbReference>
<dbReference type="HOGENOM" id="CLU_021096_0_0_6"/>
<feature type="compositionally biased region" description="Polar residues" evidence="4">
    <location>
        <begin position="438"/>
        <end position="456"/>
    </location>
</feature>
<evidence type="ECO:0000256" key="2">
    <source>
        <dbReference type="ARBA" id="ARBA00022801"/>
    </source>
</evidence>
<protein>
    <recommendedName>
        <fullName evidence="5">Ubiquitin-like protease family profile domain-containing protein</fullName>
    </recommendedName>
</protein>
<feature type="region of interest" description="Disordered" evidence="4">
    <location>
        <begin position="1"/>
        <end position="21"/>
    </location>
</feature>
<feature type="region of interest" description="Disordered" evidence="4">
    <location>
        <begin position="741"/>
        <end position="773"/>
    </location>
</feature>
<dbReference type="InterPro" id="IPR038765">
    <property type="entry name" value="Papain-like_cys_pep_sf"/>
</dbReference>
<dbReference type="GO" id="GO:0000338">
    <property type="term" value="P:protein deneddylation"/>
    <property type="evidence" value="ECO:0007669"/>
    <property type="project" value="TreeGrafter"/>
</dbReference>
<evidence type="ECO:0000313" key="6">
    <source>
        <dbReference type="EMBL" id="KGE51829.1"/>
    </source>
</evidence>
<dbReference type="SUPFAM" id="SSF54001">
    <property type="entry name" value="Cysteine proteinases"/>
    <property type="match status" value="1"/>
</dbReference>
<keyword evidence="2" id="KW-0378">Hydrolase</keyword>
<organism evidence="6 7">
    <name type="scientific">Xanthomonas axonopodis pv. vasculorum</name>
    <dbReference type="NCBI Taxonomy" id="325777"/>
    <lineage>
        <taxon>Bacteria</taxon>
        <taxon>Pseudomonadati</taxon>
        <taxon>Pseudomonadota</taxon>
        <taxon>Gammaproteobacteria</taxon>
        <taxon>Lysobacterales</taxon>
        <taxon>Lysobacteraceae</taxon>
        <taxon>Xanthomonas</taxon>
    </lineage>
</organism>
<dbReference type="Gene3D" id="3.40.395.10">
    <property type="entry name" value="Adenoviral Proteinase, Chain A"/>
    <property type="match status" value="1"/>
</dbReference>
<dbReference type="InterPro" id="IPR044613">
    <property type="entry name" value="Nep1/2-like"/>
</dbReference>
<dbReference type="Proteomes" id="UP000028012">
    <property type="component" value="Unassembled WGS sequence"/>
</dbReference>
<reference evidence="6 7" key="1">
    <citation type="submission" date="2014-09" db="EMBL/GenBank/DDBJ databases">
        <title>A draft genome sequence for Xanthomonas axonopodis pv. vasculorum NCPPB 900.</title>
        <authorList>
            <person name="Harrison J."/>
            <person name="Studholme D.J."/>
        </authorList>
    </citation>
    <scope>NUCLEOTIDE SEQUENCE [LARGE SCALE GENOMIC DNA]</scope>
    <source>
        <strain evidence="6 7">NCPPB 900</strain>
    </source>
</reference>
<proteinExistence type="predicted"/>
<evidence type="ECO:0000313" key="7">
    <source>
        <dbReference type="Proteomes" id="UP000028012"/>
    </source>
</evidence>
<dbReference type="PROSITE" id="PS50600">
    <property type="entry name" value="ULP_PROTEASE"/>
    <property type="match status" value="1"/>
</dbReference>